<gene>
    <name evidence="2" type="ORF">DEQ80_00080</name>
</gene>
<evidence type="ECO:0008006" key="4">
    <source>
        <dbReference type="Google" id="ProtNLM"/>
    </source>
</evidence>
<dbReference type="STRING" id="229919.GCA_001050195_02361"/>
<keyword evidence="1" id="KW-0812">Transmembrane</keyword>
<dbReference type="RefSeq" id="WP_062193884.1">
    <property type="nucleotide sequence ID" value="NZ_DF967965.1"/>
</dbReference>
<comment type="caution">
    <text evidence="2">The sequence shown here is derived from an EMBL/GenBank/DDBJ whole genome shotgun (WGS) entry which is preliminary data.</text>
</comment>
<dbReference type="Proteomes" id="UP000264141">
    <property type="component" value="Unassembled WGS sequence"/>
</dbReference>
<organism evidence="2 3">
    <name type="scientific">Anaerolinea thermolimosa</name>
    <dbReference type="NCBI Taxonomy" id="229919"/>
    <lineage>
        <taxon>Bacteria</taxon>
        <taxon>Bacillati</taxon>
        <taxon>Chloroflexota</taxon>
        <taxon>Anaerolineae</taxon>
        <taxon>Anaerolineales</taxon>
        <taxon>Anaerolineaceae</taxon>
        <taxon>Anaerolinea</taxon>
    </lineage>
</organism>
<dbReference type="EMBL" id="DPBP01000001">
    <property type="protein sequence ID" value="HCE16234.1"/>
    <property type="molecule type" value="Genomic_DNA"/>
</dbReference>
<keyword evidence="1" id="KW-1133">Transmembrane helix</keyword>
<protein>
    <recommendedName>
        <fullName evidence="4">Polysaccharide chain length determinant N-terminal domain-containing protein</fullName>
    </recommendedName>
</protein>
<proteinExistence type="predicted"/>
<dbReference type="AlphaFoldDB" id="A0A3D1JCU2"/>
<sequence length="272" mass="29756">MNESSFSPLLHGFSADRALTLAIQRWWVIALLVLTGGLCGLAVDLLLPPDYEAGFYVLVGIDQTNAGELTQYEQDVLFESIGGILYAPSMLQQVAATASAQGLDVTADWLKPRIRVERRQSLWQARVRAPSPGEAESLAHIWLNESQTEIQRAYASAETADGLTRYLQSLENCLTQAVTSPPSYGLCSQANLAAIQKELHQTGAEANAARLAARGINTSLMIDLPQMDLIPAQRILLKRGQRGLAGGFIGFLIAIWVVQISTPSRFWRRNHG</sequence>
<dbReference type="OrthoDB" id="9757976at2"/>
<reference evidence="2 3" key="1">
    <citation type="journal article" date="2018" name="Nat. Biotechnol.">
        <title>A standardized bacterial taxonomy based on genome phylogeny substantially revises the tree of life.</title>
        <authorList>
            <person name="Parks D.H."/>
            <person name="Chuvochina M."/>
            <person name="Waite D.W."/>
            <person name="Rinke C."/>
            <person name="Skarshewski A."/>
            <person name="Chaumeil P.A."/>
            <person name="Hugenholtz P."/>
        </authorList>
    </citation>
    <scope>NUCLEOTIDE SEQUENCE [LARGE SCALE GENOMIC DNA]</scope>
    <source>
        <strain evidence="2">UBA8781</strain>
    </source>
</reference>
<keyword evidence="1" id="KW-0472">Membrane</keyword>
<evidence type="ECO:0000313" key="2">
    <source>
        <dbReference type="EMBL" id="HCE16234.1"/>
    </source>
</evidence>
<feature type="transmembrane region" description="Helical" evidence="1">
    <location>
        <begin position="243"/>
        <end position="262"/>
    </location>
</feature>
<feature type="transmembrane region" description="Helical" evidence="1">
    <location>
        <begin position="26"/>
        <end position="47"/>
    </location>
</feature>
<evidence type="ECO:0000256" key="1">
    <source>
        <dbReference type="SAM" id="Phobius"/>
    </source>
</evidence>
<accession>A0A3D1JCU2</accession>
<name>A0A3D1JCU2_9CHLR</name>
<evidence type="ECO:0000313" key="3">
    <source>
        <dbReference type="Proteomes" id="UP000264141"/>
    </source>
</evidence>